<dbReference type="EMBL" id="BSTI01000024">
    <property type="protein sequence ID" value="GLY70594.1"/>
    <property type="molecule type" value="Genomic_DNA"/>
</dbReference>
<organism evidence="4 5">
    <name type="scientific">Amycolatopsis taiwanensis</name>
    <dbReference type="NCBI Taxonomy" id="342230"/>
    <lineage>
        <taxon>Bacteria</taxon>
        <taxon>Bacillati</taxon>
        <taxon>Actinomycetota</taxon>
        <taxon>Actinomycetes</taxon>
        <taxon>Pseudonocardiales</taxon>
        <taxon>Pseudonocardiaceae</taxon>
        <taxon>Amycolatopsis</taxon>
    </lineage>
</organism>
<dbReference type="GO" id="GO:0016811">
    <property type="term" value="F:hydrolase activity, acting on carbon-nitrogen (but not peptide) bonds, in linear amides"/>
    <property type="evidence" value="ECO:0007669"/>
    <property type="project" value="TreeGrafter"/>
</dbReference>
<sequence length="275" mass="28555">MSAEKPVTVGIAQWTPTPGDPDRNEATATNVVAALAEQGCTVVVLPELWVCGYRPESLAADAEAAAESVDGPRAQRLSALAARHGVLLCAGTIVESAGGLLYNTALLFDPAGELVLAQRKVHLYPPGGEPDVFAAGTGFGTAETAALGRVGCAICFDGDFPETARELAAAGAGVVLAPAAYEASAASWWDTLYPAHAITNGQWWIMANQQGGPGLPMLGGSRIIAPDGRTVVAASRRPGAELELLIGRIDVDAERRHVAEAVRLLRRPVDDSSNQ</sequence>
<reference evidence="4" key="1">
    <citation type="submission" date="2023-03" db="EMBL/GenBank/DDBJ databases">
        <title>Amycolatopsis taiwanensis NBRC 103393.</title>
        <authorList>
            <person name="Ichikawa N."/>
            <person name="Sato H."/>
            <person name="Tonouchi N."/>
        </authorList>
    </citation>
    <scope>NUCLEOTIDE SEQUENCE</scope>
    <source>
        <strain evidence="4">NBRC 103393</strain>
    </source>
</reference>
<dbReference type="SUPFAM" id="SSF56317">
    <property type="entry name" value="Carbon-nitrogen hydrolase"/>
    <property type="match status" value="1"/>
</dbReference>
<evidence type="ECO:0000256" key="1">
    <source>
        <dbReference type="ARBA" id="ARBA00022801"/>
    </source>
</evidence>
<dbReference type="PROSITE" id="PS50263">
    <property type="entry name" value="CN_HYDROLASE"/>
    <property type="match status" value="1"/>
</dbReference>
<dbReference type="InterPro" id="IPR050345">
    <property type="entry name" value="Aliph_Amidase/BUP"/>
</dbReference>
<dbReference type="InterPro" id="IPR003010">
    <property type="entry name" value="C-N_Hydrolase"/>
</dbReference>
<proteinExistence type="predicted"/>
<keyword evidence="1" id="KW-0378">Hydrolase</keyword>
<gene>
    <name evidence="4" type="ORF">Atai01_72130</name>
</gene>
<evidence type="ECO:0000259" key="3">
    <source>
        <dbReference type="PROSITE" id="PS50263"/>
    </source>
</evidence>
<dbReference type="RefSeq" id="WP_285489760.1">
    <property type="nucleotide sequence ID" value="NZ_BSTI01000024.1"/>
</dbReference>
<evidence type="ECO:0000256" key="2">
    <source>
        <dbReference type="SAM" id="MobiDB-lite"/>
    </source>
</evidence>
<dbReference type="AlphaFoldDB" id="A0A9W6R719"/>
<name>A0A9W6R719_9PSEU</name>
<feature type="domain" description="CN hydrolase" evidence="3">
    <location>
        <begin position="7"/>
        <end position="251"/>
    </location>
</feature>
<dbReference type="Gene3D" id="3.60.110.10">
    <property type="entry name" value="Carbon-nitrogen hydrolase"/>
    <property type="match status" value="1"/>
</dbReference>
<dbReference type="Proteomes" id="UP001165136">
    <property type="component" value="Unassembled WGS sequence"/>
</dbReference>
<evidence type="ECO:0000313" key="4">
    <source>
        <dbReference type="EMBL" id="GLY70594.1"/>
    </source>
</evidence>
<dbReference type="PANTHER" id="PTHR43674">
    <property type="entry name" value="NITRILASE C965.09-RELATED"/>
    <property type="match status" value="1"/>
</dbReference>
<accession>A0A9W6R719</accession>
<feature type="region of interest" description="Disordered" evidence="2">
    <location>
        <begin position="1"/>
        <end position="24"/>
    </location>
</feature>
<protein>
    <submittedName>
        <fullName evidence="4">Nitrilase</fullName>
    </submittedName>
</protein>
<evidence type="ECO:0000313" key="5">
    <source>
        <dbReference type="Proteomes" id="UP001165136"/>
    </source>
</evidence>
<dbReference type="Pfam" id="PF00795">
    <property type="entry name" value="CN_hydrolase"/>
    <property type="match status" value="1"/>
</dbReference>
<comment type="caution">
    <text evidence="4">The sequence shown here is derived from an EMBL/GenBank/DDBJ whole genome shotgun (WGS) entry which is preliminary data.</text>
</comment>
<dbReference type="PANTHER" id="PTHR43674:SF16">
    <property type="entry name" value="CARBON-NITROGEN FAMILY, PUTATIVE (AFU_ORTHOLOGUE AFUA_5G02350)-RELATED"/>
    <property type="match status" value="1"/>
</dbReference>
<dbReference type="InterPro" id="IPR036526">
    <property type="entry name" value="C-N_Hydrolase_sf"/>
</dbReference>
<dbReference type="CDD" id="cd07197">
    <property type="entry name" value="nitrilase"/>
    <property type="match status" value="1"/>
</dbReference>
<keyword evidence="5" id="KW-1185">Reference proteome</keyword>